<feature type="domain" description="Glycosyl transferase family 1" evidence="3">
    <location>
        <begin position="178"/>
        <end position="345"/>
    </location>
</feature>
<evidence type="ECO:0000313" key="5">
    <source>
        <dbReference type="EMBL" id="MBI5170919.1"/>
    </source>
</evidence>
<keyword evidence="1" id="KW-0328">Glycosyltransferase</keyword>
<sequence length="372" mass="39178">MIRVAHVVEAMHQGGAESLVIEHVRLAAPDVHSTVIALNRGGPALEAAAAAGAETLLLGKGGARAQGLLRLARELRERRIDVVNAHNPIGATYGTVAARMAGVRAVVRTEHSIHYPGRGGRLYAFVEPVLTAMSDRVICVCEASRESHVARLGDHARRFVTILNGIADEPAPSADARDREAVRASLGVSPHQPLALTVGSLTVQKSQDVLLRGMAEAVKRVPEAVLLIAGEGKLEAELKALHAALGLGERVRFLGARLDVPDLMRACDLFVLSSSREGLSVTLLEAMRASRATLATAIGGNPEAVADGVNGRIVPGGEPAALGAALADLLADRAALAAFGEAGHRRWRERFTAERMVGTTEALYREVLARGS</sequence>
<feature type="domain" description="Glycosyltransferase subfamily 4-like N-terminal" evidence="4">
    <location>
        <begin position="14"/>
        <end position="167"/>
    </location>
</feature>
<keyword evidence="2" id="KW-0808">Transferase</keyword>
<name>A0A933SJC2_UNCEI</name>
<protein>
    <submittedName>
        <fullName evidence="5">Glycosyltransferase</fullName>
    </submittedName>
</protein>
<evidence type="ECO:0000313" key="6">
    <source>
        <dbReference type="Proteomes" id="UP000696931"/>
    </source>
</evidence>
<dbReference type="SUPFAM" id="SSF53756">
    <property type="entry name" value="UDP-Glycosyltransferase/glycogen phosphorylase"/>
    <property type="match status" value="1"/>
</dbReference>
<dbReference type="Pfam" id="PF13439">
    <property type="entry name" value="Glyco_transf_4"/>
    <property type="match status" value="1"/>
</dbReference>
<dbReference type="EMBL" id="JACRIW010000112">
    <property type="protein sequence ID" value="MBI5170919.1"/>
    <property type="molecule type" value="Genomic_DNA"/>
</dbReference>
<reference evidence="5" key="1">
    <citation type="submission" date="2020-07" db="EMBL/GenBank/DDBJ databases">
        <title>Huge and variable diversity of episymbiotic CPR bacteria and DPANN archaea in groundwater ecosystems.</title>
        <authorList>
            <person name="He C.Y."/>
            <person name="Keren R."/>
            <person name="Whittaker M."/>
            <person name="Farag I.F."/>
            <person name="Doudna J."/>
            <person name="Cate J.H.D."/>
            <person name="Banfield J.F."/>
        </authorList>
    </citation>
    <scope>NUCLEOTIDE SEQUENCE</scope>
    <source>
        <strain evidence="5">NC_groundwater_1813_Pr3_B-0.1um_71_17</strain>
    </source>
</reference>
<evidence type="ECO:0000256" key="1">
    <source>
        <dbReference type="ARBA" id="ARBA00022676"/>
    </source>
</evidence>
<proteinExistence type="predicted"/>
<dbReference type="PANTHER" id="PTHR12526:SF510">
    <property type="entry name" value="D-INOSITOL 3-PHOSPHATE GLYCOSYLTRANSFERASE"/>
    <property type="match status" value="1"/>
</dbReference>
<evidence type="ECO:0000259" key="4">
    <source>
        <dbReference type="Pfam" id="PF13439"/>
    </source>
</evidence>
<accession>A0A933SJC2</accession>
<gene>
    <name evidence="5" type="ORF">HZA61_15625</name>
</gene>
<dbReference type="Proteomes" id="UP000696931">
    <property type="component" value="Unassembled WGS sequence"/>
</dbReference>
<comment type="caution">
    <text evidence="5">The sequence shown here is derived from an EMBL/GenBank/DDBJ whole genome shotgun (WGS) entry which is preliminary data.</text>
</comment>
<dbReference type="AlphaFoldDB" id="A0A933SJC2"/>
<dbReference type="InterPro" id="IPR001296">
    <property type="entry name" value="Glyco_trans_1"/>
</dbReference>
<dbReference type="Gene3D" id="3.40.50.2000">
    <property type="entry name" value="Glycogen Phosphorylase B"/>
    <property type="match status" value="2"/>
</dbReference>
<dbReference type="GO" id="GO:0016757">
    <property type="term" value="F:glycosyltransferase activity"/>
    <property type="evidence" value="ECO:0007669"/>
    <property type="project" value="UniProtKB-KW"/>
</dbReference>
<organism evidence="5 6">
    <name type="scientific">Eiseniibacteriota bacterium</name>
    <dbReference type="NCBI Taxonomy" id="2212470"/>
    <lineage>
        <taxon>Bacteria</taxon>
        <taxon>Candidatus Eiseniibacteriota</taxon>
    </lineage>
</organism>
<dbReference type="Pfam" id="PF00534">
    <property type="entry name" value="Glycos_transf_1"/>
    <property type="match status" value="1"/>
</dbReference>
<evidence type="ECO:0000256" key="2">
    <source>
        <dbReference type="ARBA" id="ARBA00022679"/>
    </source>
</evidence>
<dbReference type="InterPro" id="IPR028098">
    <property type="entry name" value="Glyco_trans_4-like_N"/>
</dbReference>
<evidence type="ECO:0000259" key="3">
    <source>
        <dbReference type="Pfam" id="PF00534"/>
    </source>
</evidence>
<dbReference type="PANTHER" id="PTHR12526">
    <property type="entry name" value="GLYCOSYLTRANSFERASE"/>
    <property type="match status" value="1"/>
</dbReference>